<evidence type="ECO:0000313" key="3">
    <source>
        <dbReference type="Proteomes" id="UP000190080"/>
    </source>
</evidence>
<accession>A0A1V4I667</accession>
<dbReference type="PANTHER" id="PTHR42951">
    <property type="entry name" value="METALLO-BETA-LACTAMASE DOMAIN-CONTAINING"/>
    <property type="match status" value="1"/>
</dbReference>
<dbReference type="Proteomes" id="UP000190080">
    <property type="component" value="Unassembled WGS sequence"/>
</dbReference>
<dbReference type="InterPro" id="IPR001279">
    <property type="entry name" value="Metallo-B-lactamas"/>
</dbReference>
<evidence type="ECO:0000313" key="2">
    <source>
        <dbReference type="EMBL" id="OPJ55105.1"/>
    </source>
</evidence>
<comment type="caution">
    <text evidence="2">The sequence shown here is derived from an EMBL/GenBank/DDBJ whole genome shotgun (WGS) entry which is preliminary data.</text>
</comment>
<dbReference type="Gene3D" id="3.60.15.10">
    <property type="entry name" value="Ribonuclease Z/Hydroxyacylglutathione hydrolase-like"/>
    <property type="match status" value="1"/>
</dbReference>
<dbReference type="PANTHER" id="PTHR42951:SF17">
    <property type="entry name" value="METALLO-BETA-LACTAMASE DOMAIN-CONTAINING PROTEIN"/>
    <property type="match status" value="1"/>
</dbReference>
<dbReference type="SMART" id="SM00849">
    <property type="entry name" value="Lactamase_B"/>
    <property type="match status" value="1"/>
</dbReference>
<dbReference type="InterPro" id="IPR036866">
    <property type="entry name" value="RibonucZ/Hydroxyglut_hydro"/>
</dbReference>
<dbReference type="InterPro" id="IPR050855">
    <property type="entry name" value="NDM-1-like"/>
</dbReference>
<sequence length="235" mass="26528">MEQEVIRIDLQGVNCYLLKAKDKFILIDTGGHLTVDKDFTNRRECLDKQLEKVGCSVGKLKLIILTHGDNDHTANAAYIRDKYDAKIAMHSADLTLVQNPNVEMAMESFRYRSLAYKIIFTLMKNLIKKICVKTLNDFERFTPDIYVEDGYKLDEYGFDGSIIHTPGHTDGSIGILMLNGDFIAGDTFANMKKPDVAVNAKDFNQLDSSINRLKSLGIKKIYPGHGEPFEASELR</sequence>
<protein>
    <submittedName>
        <fullName evidence="2">Hydroxyacylglutathione hydrolase</fullName>
        <ecNumber evidence="2">3.1.2.6</ecNumber>
    </submittedName>
</protein>
<keyword evidence="2" id="KW-0378">Hydrolase</keyword>
<reference evidence="2 3" key="1">
    <citation type="submission" date="2017-03" db="EMBL/GenBank/DDBJ databases">
        <title>Genome sequence of Clostridium oryzae DSM 28571.</title>
        <authorList>
            <person name="Poehlein A."/>
            <person name="Daniel R."/>
        </authorList>
    </citation>
    <scope>NUCLEOTIDE SEQUENCE [LARGE SCALE GENOMIC DNA]</scope>
    <source>
        <strain evidence="2 3">DSM 28571</strain>
    </source>
</reference>
<evidence type="ECO:0000259" key="1">
    <source>
        <dbReference type="SMART" id="SM00849"/>
    </source>
</evidence>
<dbReference type="GO" id="GO:0004416">
    <property type="term" value="F:hydroxyacylglutathione hydrolase activity"/>
    <property type="evidence" value="ECO:0007669"/>
    <property type="project" value="UniProtKB-EC"/>
</dbReference>
<keyword evidence="3" id="KW-1185">Reference proteome</keyword>
<name>A0A1V4I667_9CLOT</name>
<organism evidence="2 3">
    <name type="scientific">Clostridium oryzae</name>
    <dbReference type="NCBI Taxonomy" id="1450648"/>
    <lineage>
        <taxon>Bacteria</taxon>
        <taxon>Bacillati</taxon>
        <taxon>Bacillota</taxon>
        <taxon>Clostridia</taxon>
        <taxon>Eubacteriales</taxon>
        <taxon>Clostridiaceae</taxon>
        <taxon>Clostridium</taxon>
    </lineage>
</organism>
<dbReference type="STRING" id="1450648.CLORY_44690"/>
<proteinExistence type="predicted"/>
<dbReference type="Pfam" id="PF00753">
    <property type="entry name" value="Lactamase_B"/>
    <property type="match status" value="1"/>
</dbReference>
<gene>
    <name evidence="2" type="primary">gloB_6</name>
    <name evidence="2" type="ORF">CLORY_44690</name>
</gene>
<dbReference type="AlphaFoldDB" id="A0A1V4I667"/>
<feature type="domain" description="Metallo-beta-lactamase" evidence="1">
    <location>
        <begin position="12"/>
        <end position="225"/>
    </location>
</feature>
<dbReference type="EC" id="3.1.2.6" evidence="2"/>
<dbReference type="EMBL" id="MZGV01000119">
    <property type="protein sequence ID" value="OPJ55105.1"/>
    <property type="molecule type" value="Genomic_DNA"/>
</dbReference>
<dbReference type="RefSeq" id="WP_079428687.1">
    <property type="nucleotide sequence ID" value="NZ_MZGV01000119.1"/>
</dbReference>
<dbReference type="OrthoDB" id="9802248at2"/>
<dbReference type="SUPFAM" id="SSF56281">
    <property type="entry name" value="Metallo-hydrolase/oxidoreductase"/>
    <property type="match status" value="1"/>
</dbReference>